<accession>A0A2S2CUC0</accession>
<organism evidence="2 3">
    <name type="scientific">Azospirillum thermophilum</name>
    <dbReference type="NCBI Taxonomy" id="2202148"/>
    <lineage>
        <taxon>Bacteria</taxon>
        <taxon>Pseudomonadati</taxon>
        <taxon>Pseudomonadota</taxon>
        <taxon>Alphaproteobacteria</taxon>
        <taxon>Rhodospirillales</taxon>
        <taxon>Azospirillaceae</taxon>
        <taxon>Azospirillum</taxon>
    </lineage>
</organism>
<dbReference type="RefSeq" id="WP_109330020.1">
    <property type="nucleotide sequence ID" value="NZ_CP029354.1"/>
</dbReference>
<evidence type="ECO:0000313" key="2">
    <source>
        <dbReference type="EMBL" id="AWK88102.1"/>
    </source>
</evidence>
<evidence type="ECO:0000256" key="1">
    <source>
        <dbReference type="SAM" id="MobiDB-lite"/>
    </source>
</evidence>
<evidence type="ECO:0000313" key="3">
    <source>
        <dbReference type="Proteomes" id="UP000245629"/>
    </source>
</evidence>
<gene>
    <name evidence="2" type="ORF">DEW08_18405</name>
</gene>
<proteinExistence type="predicted"/>
<name>A0A2S2CUC0_9PROT</name>
<keyword evidence="3" id="KW-1185">Reference proteome</keyword>
<dbReference type="KEGG" id="azz:DEW08_18405"/>
<dbReference type="EMBL" id="CP029354">
    <property type="protein sequence ID" value="AWK88102.1"/>
    <property type="molecule type" value="Genomic_DNA"/>
</dbReference>
<sequence length="140" mass="14505">MTEARVAGGRAAVGPDGLDLHRAFDSRPTAFTEAVESLTVLLADPPSGPYGFDQLSGAIRELSARMIRCLPLTTVRDAQLAQSISLAQIVDESVALALGQAAVAFLGALQAAAERAGLTRPACPAAQEDASPSLRRPAPR</sequence>
<protein>
    <submittedName>
        <fullName evidence="2">Uncharacterized protein</fullName>
    </submittedName>
</protein>
<dbReference type="Proteomes" id="UP000245629">
    <property type="component" value="Chromosome 3"/>
</dbReference>
<reference evidence="3" key="1">
    <citation type="submission" date="2018-05" db="EMBL/GenBank/DDBJ databases">
        <title>Azospirillum thermophila sp. nov., a novel isolated from hot spring.</title>
        <authorList>
            <person name="Zhao Z."/>
        </authorList>
    </citation>
    <scope>NUCLEOTIDE SEQUENCE [LARGE SCALE GENOMIC DNA]</scope>
    <source>
        <strain evidence="3">CFH 70021</strain>
    </source>
</reference>
<feature type="region of interest" description="Disordered" evidence="1">
    <location>
        <begin position="120"/>
        <end position="140"/>
    </location>
</feature>
<dbReference type="AlphaFoldDB" id="A0A2S2CUC0"/>